<gene>
    <name evidence="9" type="ORF">BG006_007859</name>
</gene>
<dbReference type="PROSITE" id="PS50114">
    <property type="entry name" value="GATA_ZN_FINGER_2"/>
    <property type="match status" value="1"/>
</dbReference>
<evidence type="ECO:0000256" key="4">
    <source>
        <dbReference type="ARBA" id="ARBA00022833"/>
    </source>
</evidence>
<feature type="compositionally biased region" description="Low complexity" evidence="7">
    <location>
        <begin position="82"/>
        <end position="93"/>
    </location>
</feature>
<evidence type="ECO:0000256" key="7">
    <source>
        <dbReference type="SAM" id="MobiDB-lite"/>
    </source>
</evidence>
<dbReference type="SMART" id="SM00401">
    <property type="entry name" value="ZnF_GATA"/>
    <property type="match status" value="1"/>
</dbReference>
<feature type="compositionally biased region" description="Polar residues" evidence="7">
    <location>
        <begin position="329"/>
        <end position="340"/>
    </location>
</feature>
<dbReference type="GO" id="GO:0005634">
    <property type="term" value="C:nucleus"/>
    <property type="evidence" value="ECO:0007669"/>
    <property type="project" value="UniProtKB-SubCell"/>
</dbReference>
<feature type="region of interest" description="Disordered" evidence="7">
    <location>
        <begin position="175"/>
        <end position="219"/>
    </location>
</feature>
<keyword evidence="4" id="KW-0862">Zinc</keyword>
<dbReference type="PANTHER" id="PTHR10071:SF281">
    <property type="entry name" value="BOX A-BINDING FACTOR-RELATED"/>
    <property type="match status" value="1"/>
</dbReference>
<dbReference type="GO" id="GO:0000978">
    <property type="term" value="F:RNA polymerase II cis-regulatory region sequence-specific DNA binding"/>
    <property type="evidence" value="ECO:0007669"/>
    <property type="project" value="TreeGrafter"/>
</dbReference>
<keyword evidence="2" id="KW-0479">Metal-binding</keyword>
<feature type="compositionally biased region" description="Polar residues" evidence="7">
    <location>
        <begin position="425"/>
        <end position="446"/>
    </location>
</feature>
<evidence type="ECO:0000256" key="3">
    <source>
        <dbReference type="ARBA" id="ARBA00022771"/>
    </source>
</evidence>
<keyword evidence="5" id="KW-0539">Nucleus</keyword>
<dbReference type="GO" id="GO:0000122">
    <property type="term" value="P:negative regulation of transcription by RNA polymerase II"/>
    <property type="evidence" value="ECO:0007669"/>
    <property type="project" value="TreeGrafter"/>
</dbReference>
<dbReference type="GO" id="GO:0045944">
    <property type="term" value="P:positive regulation of transcription by RNA polymerase II"/>
    <property type="evidence" value="ECO:0007669"/>
    <property type="project" value="TreeGrafter"/>
</dbReference>
<evidence type="ECO:0000256" key="2">
    <source>
        <dbReference type="ARBA" id="ARBA00022723"/>
    </source>
</evidence>
<sequence length="620" mass="67500">MGLESIPETWSLSDRSISQESAALNNLTAAHLIHQHISNQSRSVLLQALAAREAATKSSSSTFSGNIYREMTDVQNLMAYRQQQKQKQQQPQQSATRPLFSAASSSTSTATSTAALRAALARGIIANSTKSNTNDDDDMKPTPAQQEQFRLQLQKHQEQYQLQLVFQAQAQAHAQAQEQQKSSSSSGTTNDADPFGEYDMNKASPVTSPSKPLLKSASTSSISQTWDLAAALQKVTKMPKPKKQSSRPPRALECFNCKVTQTPLWRRTLDRKHSLCNACGLYYKQYNGHRPLNIRNKPSHSQREATAPYSLSVALSPRSSKEAEMSEAVPSSPQASSPTGSDDDMAQSPSSDTEDHDFSGQHEDSLMSGSASDSVHQDGHSDQSSPQIAWPSHISPSLLTSDASVASSTMSPMALPNAFIPPMESSFSGVPNEPIQSQNQTQNQKATPPKSLIFDDNRFQGLVEHMRPLQMYKFLNVLEKRCHVLRSRLGMPLIAPSTFEHEQIPMGTLPALATEHGSHASPSLPQVEGAIEYPSWLSLAATVGVSNFQQQQTHDLLASFLQSTDPQYTISGSETSDHSSCMSTTLAPSMLTAGFPLLSNSMSDTKFWQTPGSVAVFATD</sequence>
<keyword evidence="10" id="KW-1185">Reference proteome</keyword>
<accession>A0A9P5SU54</accession>
<proteinExistence type="predicted"/>
<dbReference type="InterPro" id="IPR039355">
    <property type="entry name" value="Transcription_factor_GATA"/>
</dbReference>
<dbReference type="InterPro" id="IPR013088">
    <property type="entry name" value="Znf_NHR/GATA"/>
</dbReference>
<organism evidence="9 10">
    <name type="scientific">Podila minutissima</name>
    <dbReference type="NCBI Taxonomy" id="64525"/>
    <lineage>
        <taxon>Eukaryota</taxon>
        <taxon>Fungi</taxon>
        <taxon>Fungi incertae sedis</taxon>
        <taxon>Mucoromycota</taxon>
        <taxon>Mortierellomycotina</taxon>
        <taxon>Mortierellomycetes</taxon>
        <taxon>Mortierellales</taxon>
        <taxon>Mortierellaceae</taxon>
        <taxon>Podila</taxon>
    </lineage>
</organism>
<evidence type="ECO:0000256" key="6">
    <source>
        <dbReference type="PROSITE-ProRule" id="PRU00094"/>
    </source>
</evidence>
<comment type="caution">
    <text evidence="9">The sequence shown here is derived from an EMBL/GenBank/DDBJ whole genome shotgun (WGS) entry which is preliminary data.</text>
</comment>
<dbReference type="Pfam" id="PF00320">
    <property type="entry name" value="GATA"/>
    <property type="match status" value="1"/>
</dbReference>
<dbReference type="Proteomes" id="UP000696485">
    <property type="component" value="Unassembled WGS sequence"/>
</dbReference>
<feature type="compositionally biased region" description="Polar residues" evidence="7">
    <location>
        <begin position="204"/>
        <end position="219"/>
    </location>
</feature>
<dbReference type="CDD" id="cd00202">
    <property type="entry name" value="ZnF_GATA"/>
    <property type="match status" value="1"/>
</dbReference>
<evidence type="ECO:0000256" key="1">
    <source>
        <dbReference type="ARBA" id="ARBA00004123"/>
    </source>
</evidence>
<feature type="region of interest" description="Disordered" evidence="7">
    <location>
        <begin position="424"/>
        <end position="451"/>
    </location>
</feature>
<feature type="domain" description="GATA-type" evidence="8">
    <location>
        <begin position="248"/>
        <end position="303"/>
    </location>
</feature>
<keyword evidence="3 6" id="KW-0863">Zinc-finger</keyword>
<feature type="compositionally biased region" description="Basic and acidic residues" evidence="7">
    <location>
        <begin position="356"/>
        <end position="365"/>
    </location>
</feature>
<reference evidence="9" key="1">
    <citation type="journal article" date="2020" name="Fungal Divers.">
        <title>Resolving the Mortierellaceae phylogeny through synthesis of multi-gene phylogenetics and phylogenomics.</title>
        <authorList>
            <person name="Vandepol N."/>
            <person name="Liber J."/>
            <person name="Desiro A."/>
            <person name="Na H."/>
            <person name="Kennedy M."/>
            <person name="Barry K."/>
            <person name="Grigoriev I.V."/>
            <person name="Miller A.N."/>
            <person name="O'Donnell K."/>
            <person name="Stajich J.E."/>
            <person name="Bonito G."/>
        </authorList>
    </citation>
    <scope>NUCLEOTIDE SEQUENCE</scope>
    <source>
        <strain evidence="9">NVP1</strain>
    </source>
</reference>
<evidence type="ECO:0000256" key="5">
    <source>
        <dbReference type="ARBA" id="ARBA00023242"/>
    </source>
</evidence>
<feature type="region of interest" description="Disordered" evidence="7">
    <location>
        <begin position="80"/>
        <end position="107"/>
    </location>
</feature>
<dbReference type="Gene3D" id="3.30.50.10">
    <property type="entry name" value="Erythroid Transcription Factor GATA-1, subunit A"/>
    <property type="match status" value="1"/>
</dbReference>
<dbReference type="InterPro" id="IPR000679">
    <property type="entry name" value="Znf_GATA"/>
</dbReference>
<dbReference type="SUPFAM" id="SSF57716">
    <property type="entry name" value="Glucocorticoid receptor-like (DNA-binding domain)"/>
    <property type="match status" value="1"/>
</dbReference>
<dbReference type="AlphaFoldDB" id="A0A9P5SU54"/>
<feature type="region of interest" description="Disordered" evidence="7">
    <location>
        <begin position="290"/>
        <end position="394"/>
    </location>
</feature>
<protein>
    <recommendedName>
        <fullName evidence="8">GATA-type domain-containing protein</fullName>
    </recommendedName>
</protein>
<evidence type="ECO:0000259" key="8">
    <source>
        <dbReference type="PROSITE" id="PS50114"/>
    </source>
</evidence>
<dbReference type="GO" id="GO:0008270">
    <property type="term" value="F:zinc ion binding"/>
    <property type="evidence" value="ECO:0007669"/>
    <property type="project" value="UniProtKB-KW"/>
</dbReference>
<name>A0A9P5SU54_9FUNG</name>
<evidence type="ECO:0000313" key="9">
    <source>
        <dbReference type="EMBL" id="KAF9336660.1"/>
    </source>
</evidence>
<dbReference type="PANTHER" id="PTHR10071">
    <property type="entry name" value="TRANSCRIPTION FACTOR GATA FAMILY MEMBER"/>
    <property type="match status" value="1"/>
</dbReference>
<comment type="subcellular location">
    <subcellularLocation>
        <location evidence="1">Nucleus</location>
    </subcellularLocation>
</comment>
<feature type="compositionally biased region" description="Low complexity" evidence="7">
    <location>
        <begin position="175"/>
        <end position="186"/>
    </location>
</feature>
<evidence type="ECO:0000313" key="10">
    <source>
        <dbReference type="Proteomes" id="UP000696485"/>
    </source>
</evidence>
<dbReference type="EMBL" id="JAAAUY010000051">
    <property type="protein sequence ID" value="KAF9336660.1"/>
    <property type="molecule type" value="Genomic_DNA"/>
</dbReference>
<dbReference type="GO" id="GO:0000981">
    <property type="term" value="F:DNA-binding transcription factor activity, RNA polymerase II-specific"/>
    <property type="evidence" value="ECO:0007669"/>
    <property type="project" value="TreeGrafter"/>
</dbReference>